<evidence type="ECO:0000259" key="6">
    <source>
        <dbReference type="Pfam" id="PF03738"/>
    </source>
</evidence>
<evidence type="ECO:0000313" key="7">
    <source>
        <dbReference type="EMBL" id="CAA6818956.1"/>
    </source>
</evidence>
<sequence length="392" mass="45176">MIVTQKVKPVSKEIMEEVGFGWHTDDDGTPYIIPELIPVTSYEAEAYYEAGNAIYEMFVEAGQHVIDNNLFAELGIPENLIENIRMSWDDDDWHLYGRFDLAGGIDGQPIKLIEFNADTPTSLFETAIIQWAILKANGLDEASQFNNVYEAIRDNFRRLITEDDGIEKFVEYYNDEAILFSAVRDLPEDEQTTRLLEKMAQDAGFRTEFCYFDQVGFLENEGVFNENEEHFKLWFKLWPWENIGDDEPELTDILRKIALNRKAVVINPAYTLMFQSKGILKVLYDLFPDSPYLLATSDQPLEGIKQVEKPVFGREGENITILSEDGETENSRDGEYDHHPKIYQEFVEFPKDEKGEIYQAGLFFAWEPCGLGFRRGDEILDDMASFVGHIIE</sequence>
<evidence type="ECO:0000256" key="4">
    <source>
        <dbReference type="ARBA" id="ARBA00022840"/>
    </source>
</evidence>
<dbReference type="GO" id="GO:0005524">
    <property type="term" value="F:ATP binding"/>
    <property type="evidence" value="ECO:0007669"/>
    <property type="project" value="UniProtKB-KW"/>
</dbReference>
<dbReference type="AlphaFoldDB" id="A0A6S6TV00"/>
<gene>
    <name evidence="7" type="ORF">HELGO_WM45165</name>
</gene>
<dbReference type="InterPro" id="IPR005494">
    <property type="entry name" value="GSPS_pre-ATP-grasp-like_dom"/>
</dbReference>
<organism evidence="7">
    <name type="scientific">uncultured Thiotrichaceae bacterium</name>
    <dbReference type="NCBI Taxonomy" id="298394"/>
    <lineage>
        <taxon>Bacteria</taxon>
        <taxon>Pseudomonadati</taxon>
        <taxon>Pseudomonadota</taxon>
        <taxon>Gammaproteobacteria</taxon>
        <taxon>Thiotrichales</taxon>
        <taxon>Thiotrichaceae</taxon>
        <taxon>environmental samples</taxon>
    </lineage>
</organism>
<reference evidence="7" key="1">
    <citation type="submission" date="2020-01" db="EMBL/GenBank/DDBJ databases">
        <authorList>
            <person name="Meier V. D."/>
            <person name="Meier V D."/>
        </authorList>
    </citation>
    <scope>NUCLEOTIDE SEQUENCE</scope>
    <source>
        <strain evidence="7">HLG_WM_MAG_07</strain>
    </source>
</reference>
<protein>
    <submittedName>
        <fullName evidence="7">Similarity with glutathionylspermidine synthase (EC, group 2)</fullName>
        <ecNumber evidence="7">6.3.1.8</ecNumber>
    </submittedName>
</protein>
<name>A0A6S6TV00_9GAMM</name>
<keyword evidence="1 7" id="KW-0436">Ligase</keyword>
<evidence type="ECO:0000256" key="2">
    <source>
        <dbReference type="ARBA" id="ARBA00022723"/>
    </source>
</evidence>
<dbReference type="SUPFAM" id="SSF52440">
    <property type="entry name" value="PreATP-grasp domain"/>
    <property type="match status" value="1"/>
</dbReference>
<dbReference type="EMBL" id="CACVAY010000089">
    <property type="protein sequence ID" value="CAA6818956.1"/>
    <property type="molecule type" value="Genomic_DNA"/>
</dbReference>
<dbReference type="Pfam" id="PF03738">
    <property type="entry name" value="GSP_synth"/>
    <property type="match status" value="1"/>
</dbReference>
<evidence type="ECO:0000256" key="3">
    <source>
        <dbReference type="ARBA" id="ARBA00022741"/>
    </source>
</evidence>
<dbReference type="GO" id="GO:0008885">
    <property type="term" value="F:glutathionylspermidine synthase activity"/>
    <property type="evidence" value="ECO:0007669"/>
    <property type="project" value="UniProtKB-EC"/>
</dbReference>
<dbReference type="InterPro" id="IPR016185">
    <property type="entry name" value="PreATP-grasp_dom_sf"/>
</dbReference>
<evidence type="ECO:0000256" key="1">
    <source>
        <dbReference type="ARBA" id="ARBA00022598"/>
    </source>
</evidence>
<accession>A0A6S6TV00</accession>
<keyword evidence="3" id="KW-0547">Nucleotide-binding</keyword>
<dbReference type="EC" id="6.3.1.8" evidence="7"/>
<evidence type="ECO:0000256" key="5">
    <source>
        <dbReference type="ARBA" id="ARBA00022842"/>
    </source>
</evidence>
<dbReference type="GO" id="GO:0046872">
    <property type="term" value="F:metal ion binding"/>
    <property type="evidence" value="ECO:0007669"/>
    <property type="project" value="UniProtKB-KW"/>
</dbReference>
<dbReference type="Gene3D" id="3.30.1490.330">
    <property type="match status" value="1"/>
</dbReference>
<keyword evidence="2" id="KW-0479">Metal-binding</keyword>
<feature type="domain" description="Glutathionylspermidine synthase pre-ATP-grasp-like" evidence="6">
    <location>
        <begin position="12"/>
        <end position="391"/>
    </location>
</feature>
<proteinExistence type="predicted"/>
<keyword evidence="4" id="KW-0067">ATP-binding</keyword>
<keyword evidence="5" id="KW-0460">Magnesium</keyword>
<dbReference type="SUPFAM" id="SSF56059">
    <property type="entry name" value="Glutathione synthetase ATP-binding domain-like"/>
    <property type="match status" value="1"/>
</dbReference>